<dbReference type="EMBL" id="KQ976916">
    <property type="protein sequence ID" value="KYN07091.1"/>
    <property type="molecule type" value="Genomic_DNA"/>
</dbReference>
<dbReference type="STRING" id="456900.A0A151INR4"/>
<sequence>MNLILSSPNSKSSNSESYHDETDKADEQQILETTFQVSNENISFKQKIHNWSIKHISCLNNKMLSDLLRILKTEHDEFPLTATTFLQTKISKNIVRPMLSSNGSFGSYIYFGLEKVLKSMIDPEIYTEDVIEILVNIDGVQIYKNSKQQFWPILIMVHNKKYIVKPQVVAIYLGESTPKSPTQFLDDFITEFLNLITNKITLDTNKAYDIKLLGFVCDTPARAFIKCVKSHVAFYACERCTIKGQTVADKNKRIYTKINCEERNKQSFETRRQPEHHLDNEISPLLRIPEFDPVKSVVLDSMHLFLSTIVSTLEANFSRFVTKCRWIIEQVFGRLRMKFKTFAIPAHNSTLIRDYQSLLIAFALLNLFHEPILSDKMNEDIAIVMKSRLNIPNRLQDIVENYNLSKVRAAFLKMEYVTLDNVENNQQLRFPQLSLDDLYNISLGPYQIQNAISYYAEHQNEGIFLICKFQPNRKHKTSAIKYNEFDITIQDPVLIKAYMKSRYRSGKHHHIFVLVDRALTGRDN</sequence>
<dbReference type="AlphaFoldDB" id="A0A151INR4"/>
<feature type="region of interest" description="Disordered" evidence="1">
    <location>
        <begin position="1"/>
        <end position="24"/>
    </location>
</feature>
<name>A0A151INR4_9HYME</name>
<feature type="compositionally biased region" description="Low complexity" evidence="1">
    <location>
        <begin position="1"/>
        <end position="16"/>
    </location>
</feature>
<proteinExistence type="predicted"/>
<dbReference type="PANTHER" id="PTHR33053">
    <property type="entry name" value="PROTEIN, PUTATIVE-RELATED"/>
    <property type="match status" value="1"/>
</dbReference>
<reference evidence="2 3" key="1">
    <citation type="submission" date="2016-03" db="EMBL/GenBank/DDBJ databases">
        <title>Cyphomyrmex costatus WGS genome.</title>
        <authorList>
            <person name="Nygaard S."/>
            <person name="Hu H."/>
            <person name="Boomsma J."/>
            <person name="Zhang G."/>
        </authorList>
    </citation>
    <scope>NUCLEOTIDE SEQUENCE [LARGE SCALE GENOMIC DNA]</scope>
    <source>
        <strain evidence="2">MS0001</strain>
        <tissue evidence="2">Whole body</tissue>
    </source>
</reference>
<evidence type="ECO:0000256" key="1">
    <source>
        <dbReference type="SAM" id="MobiDB-lite"/>
    </source>
</evidence>
<evidence type="ECO:0000313" key="3">
    <source>
        <dbReference type="Proteomes" id="UP000078542"/>
    </source>
</evidence>
<dbReference type="Proteomes" id="UP000078542">
    <property type="component" value="Unassembled WGS sequence"/>
</dbReference>
<evidence type="ECO:0000313" key="2">
    <source>
        <dbReference type="EMBL" id="KYN07091.1"/>
    </source>
</evidence>
<accession>A0A151INR4</accession>
<organism evidence="2 3">
    <name type="scientific">Cyphomyrmex costatus</name>
    <dbReference type="NCBI Taxonomy" id="456900"/>
    <lineage>
        <taxon>Eukaryota</taxon>
        <taxon>Metazoa</taxon>
        <taxon>Ecdysozoa</taxon>
        <taxon>Arthropoda</taxon>
        <taxon>Hexapoda</taxon>
        <taxon>Insecta</taxon>
        <taxon>Pterygota</taxon>
        <taxon>Neoptera</taxon>
        <taxon>Endopterygota</taxon>
        <taxon>Hymenoptera</taxon>
        <taxon>Apocrita</taxon>
        <taxon>Aculeata</taxon>
        <taxon>Formicoidea</taxon>
        <taxon>Formicidae</taxon>
        <taxon>Myrmicinae</taxon>
        <taxon>Cyphomyrmex</taxon>
    </lineage>
</organism>
<protein>
    <submittedName>
        <fullName evidence="2">Uncharacterized protein</fullName>
    </submittedName>
</protein>
<gene>
    <name evidence="2" type="ORF">ALC62_01947</name>
</gene>
<keyword evidence="3" id="KW-1185">Reference proteome</keyword>